<proteinExistence type="predicted"/>
<dbReference type="AlphaFoldDB" id="A0A7S7M7K8"/>
<dbReference type="EMBL" id="CP063767">
    <property type="protein sequence ID" value="QOY59887.1"/>
    <property type="molecule type" value="Genomic_DNA"/>
</dbReference>
<protein>
    <submittedName>
        <fullName evidence="1">Uncharacterized protein</fullName>
    </submittedName>
</protein>
<dbReference type="RefSeq" id="WP_194369747.1">
    <property type="nucleotide sequence ID" value="NZ_CP063767.1"/>
</dbReference>
<evidence type="ECO:0000313" key="1">
    <source>
        <dbReference type="EMBL" id="QOY59887.1"/>
    </source>
</evidence>
<dbReference type="KEGG" id="tio:INP52_05430"/>
<dbReference type="Proteomes" id="UP000593735">
    <property type="component" value="Chromosome"/>
</dbReference>
<gene>
    <name evidence="1" type="ORF">INP52_05430</name>
</gene>
<evidence type="ECO:0000313" key="2">
    <source>
        <dbReference type="Proteomes" id="UP000593735"/>
    </source>
</evidence>
<accession>A0A7S7M7K8</accession>
<organism evidence="1 2">
    <name type="scientific">Thermophilibacter immobilis</name>
    <dbReference type="NCBI Taxonomy" id="2779519"/>
    <lineage>
        <taxon>Bacteria</taxon>
        <taxon>Bacillati</taxon>
        <taxon>Actinomycetota</taxon>
        <taxon>Coriobacteriia</taxon>
        <taxon>Coriobacteriales</taxon>
        <taxon>Atopobiaceae</taxon>
        <taxon>Thermophilibacter</taxon>
    </lineage>
</organism>
<reference evidence="1 2" key="1">
    <citation type="submission" date="2020-10" db="EMBL/GenBank/DDBJ databases">
        <title>Olsenella immobilis sp.nov., isolated from the mud in a fermentation cellar used for the production of Chinese strong-flavoured liquor.</title>
        <authorList>
            <person name="Lu L."/>
        </authorList>
    </citation>
    <scope>NUCLEOTIDE SEQUENCE [LARGE SCALE GENOMIC DNA]</scope>
    <source>
        <strain evidence="1 2">LZLJ-2</strain>
    </source>
</reference>
<sequence length="312" mass="31752">MAKKKTATATRFFEVLSSGKDAFRGQDEAIVVRVHVDPTCPRELALAVKGSLVAERPGGVVEVRGLVGAPALDPAPDVALVLVGSSDVSSLVASYARAGVFVGLVVEGALDAPDLGLDERSSARVGVVAASSASALTDKLGAWLASVSDKRLALAANFAFCRRAVVDALVRRCALENAAVGAVSLVPGSDLPLMCANQATLALDIAAAYGRALAPARAVELAGVVGAGFAYRAVARTALELIPGLGGALKAGVGYSGTLLTGHALRLRFEAADEHRRAPAATGDAGASVQRPSFREAADARDGYVTIGNERA</sequence>
<keyword evidence="2" id="KW-1185">Reference proteome</keyword>
<name>A0A7S7M7K8_9ACTN</name>